<keyword evidence="2" id="KW-1185">Reference proteome</keyword>
<sequence length="132" mass="15465">MKCRACNVSSRGIFIARELYSKPFSKPKASEVLTSYLEQLNHPPWTSYFVKYNSIVNDQKGMSHFNWQVGKHNYHILRTGCYPFIKYHCSRIPCLAYGIAAIFLIRHEEVVHTTNGLVKIYFLYEEKKGSFY</sequence>
<dbReference type="Proteomes" id="UP000792457">
    <property type="component" value="Unassembled WGS sequence"/>
</dbReference>
<dbReference type="InterPro" id="IPR029245">
    <property type="entry name" value="DUF4528"/>
</dbReference>
<evidence type="ECO:0000313" key="1">
    <source>
        <dbReference type="EMBL" id="KAG8227945.1"/>
    </source>
</evidence>
<dbReference type="Pfam" id="PF15031">
    <property type="entry name" value="DUF4528"/>
    <property type="match status" value="1"/>
</dbReference>
<comment type="caution">
    <text evidence="1">The sequence shown here is derived from an EMBL/GenBank/DDBJ whole genome shotgun (WGS) entry which is preliminary data.</text>
</comment>
<dbReference type="PANTHER" id="PTHR34651:SF1">
    <property type="entry name" value="SIMILAR TO ENSANGP00000021391"/>
    <property type="match status" value="1"/>
</dbReference>
<dbReference type="PANTHER" id="PTHR34651">
    <property type="entry name" value="SIMILAR TO ENSANGP00000021391"/>
    <property type="match status" value="1"/>
</dbReference>
<evidence type="ECO:0000313" key="2">
    <source>
        <dbReference type="Proteomes" id="UP000792457"/>
    </source>
</evidence>
<accession>A0A8K0NXC8</accession>
<proteinExistence type="predicted"/>
<dbReference type="EMBL" id="KZ308349">
    <property type="protein sequence ID" value="KAG8227945.1"/>
    <property type="molecule type" value="Genomic_DNA"/>
</dbReference>
<dbReference type="AlphaFoldDB" id="A0A8K0NXC8"/>
<organism evidence="1 2">
    <name type="scientific">Ladona fulva</name>
    <name type="common">Scarce chaser dragonfly</name>
    <name type="synonym">Libellula fulva</name>
    <dbReference type="NCBI Taxonomy" id="123851"/>
    <lineage>
        <taxon>Eukaryota</taxon>
        <taxon>Metazoa</taxon>
        <taxon>Ecdysozoa</taxon>
        <taxon>Arthropoda</taxon>
        <taxon>Hexapoda</taxon>
        <taxon>Insecta</taxon>
        <taxon>Pterygota</taxon>
        <taxon>Palaeoptera</taxon>
        <taxon>Odonata</taxon>
        <taxon>Epiprocta</taxon>
        <taxon>Anisoptera</taxon>
        <taxon>Libelluloidea</taxon>
        <taxon>Libellulidae</taxon>
        <taxon>Ladona</taxon>
    </lineage>
</organism>
<dbReference type="OrthoDB" id="9970237at2759"/>
<name>A0A8K0NXC8_LADFU</name>
<gene>
    <name evidence="1" type="ORF">J437_LFUL018527</name>
</gene>
<reference evidence="1" key="1">
    <citation type="submission" date="2013-04" db="EMBL/GenBank/DDBJ databases">
        <authorList>
            <person name="Qu J."/>
            <person name="Murali S.C."/>
            <person name="Bandaranaike D."/>
            <person name="Bellair M."/>
            <person name="Blankenburg K."/>
            <person name="Chao H."/>
            <person name="Dinh H."/>
            <person name="Doddapaneni H."/>
            <person name="Downs B."/>
            <person name="Dugan-Rocha S."/>
            <person name="Elkadiri S."/>
            <person name="Gnanaolivu R.D."/>
            <person name="Hernandez B."/>
            <person name="Javaid M."/>
            <person name="Jayaseelan J.C."/>
            <person name="Lee S."/>
            <person name="Li M."/>
            <person name="Ming W."/>
            <person name="Munidasa M."/>
            <person name="Muniz J."/>
            <person name="Nguyen L."/>
            <person name="Ongeri F."/>
            <person name="Osuji N."/>
            <person name="Pu L.-L."/>
            <person name="Puazo M."/>
            <person name="Qu C."/>
            <person name="Quiroz J."/>
            <person name="Raj R."/>
            <person name="Weissenberger G."/>
            <person name="Xin Y."/>
            <person name="Zou X."/>
            <person name="Han Y."/>
            <person name="Richards S."/>
            <person name="Worley K."/>
            <person name="Muzny D."/>
            <person name="Gibbs R."/>
        </authorList>
    </citation>
    <scope>NUCLEOTIDE SEQUENCE</scope>
    <source>
        <strain evidence="1">Sampled in the wild</strain>
    </source>
</reference>
<reference evidence="1" key="2">
    <citation type="submission" date="2017-10" db="EMBL/GenBank/DDBJ databases">
        <title>Ladona fulva Genome sequencing and assembly.</title>
        <authorList>
            <person name="Murali S."/>
            <person name="Richards S."/>
            <person name="Bandaranaike D."/>
            <person name="Bellair M."/>
            <person name="Blankenburg K."/>
            <person name="Chao H."/>
            <person name="Dinh H."/>
            <person name="Doddapaneni H."/>
            <person name="Dugan-Rocha S."/>
            <person name="Elkadiri S."/>
            <person name="Gnanaolivu R."/>
            <person name="Hernandez B."/>
            <person name="Skinner E."/>
            <person name="Javaid M."/>
            <person name="Lee S."/>
            <person name="Li M."/>
            <person name="Ming W."/>
            <person name="Munidasa M."/>
            <person name="Muniz J."/>
            <person name="Nguyen L."/>
            <person name="Hughes D."/>
            <person name="Osuji N."/>
            <person name="Pu L.-L."/>
            <person name="Puazo M."/>
            <person name="Qu C."/>
            <person name="Quiroz J."/>
            <person name="Raj R."/>
            <person name="Weissenberger G."/>
            <person name="Xin Y."/>
            <person name="Zou X."/>
            <person name="Han Y."/>
            <person name="Worley K."/>
            <person name="Muzny D."/>
            <person name="Gibbs R."/>
        </authorList>
    </citation>
    <scope>NUCLEOTIDE SEQUENCE</scope>
    <source>
        <strain evidence="1">Sampled in the wild</strain>
    </source>
</reference>
<protein>
    <submittedName>
        <fullName evidence="1">Uncharacterized protein</fullName>
    </submittedName>
</protein>